<feature type="domain" description="Methyltransferase type 11" evidence="1">
    <location>
        <begin position="72"/>
        <end position="168"/>
    </location>
</feature>
<dbReference type="InterPro" id="IPR052356">
    <property type="entry name" value="Thiol_S-MT"/>
</dbReference>
<dbReference type="SUPFAM" id="SSF53335">
    <property type="entry name" value="S-adenosyl-L-methionine-dependent methyltransferases"/>
    <property type="match status" value="1"/>
</dbReference>
<accession>A0A383DQQ6</accession>
<dbReference type="PANTHER" id="PTHR45036">
    <property type="entry name" value="METHYLTRANSFERASE LIKE 7B"/>
    <property type="match status" value="1"/>
</dbReference>
<organism evidence="2">
    <name type="scientific">marine metagenome</name>
    <dbReference type="NCBI Taxonomy" id="408172"/>
    <lineage>
        <taxon>unclassified sequences</taxon>
        <taxon>metagenomes</taxon>
        <taxon>ecological metagenomes</taxon>
    </lineage>
</organism>
<dbReference type="GO" id="GO:0008757">
    <property type="term" value="F:S-adenosylmethionine-dependent methyltransferase activity"/>
    <property type="evidence" value="ECO:0007669"/>
    <property type="project" value="InterPro"/>
</dbReference>
<dbReference type="InterPro" id="IPR013216">
    <property type="entry name" value="Methyltransf_11"/>
</dbReference>
<dbReference type="Pfam" id="PF08241">
    <property type="entry name" value="Methyltransf_11"/>
    <property type="match status" value="1"/>
</dbReference>
<feature type="non-terminal residue" evidence="2">
    <location>
        <position position="224"/>
    </location>
</feature>
<gene>
    <name evidence="2" type="ORF">METZ01_LOCUS499503</name>
</gene>
<dbReference type="PANTHER" id="PTHR45036:SF1">
    <property type="entry name" value="METHYLTRANSFERASE LIKE 7A"/>
    <property type="match status" value="1"/>
</dbReference>
<dbReference type="InterPro" id="IPR029063">
    <property type="entry name" value="SAM-dependent_MTases_sf"/>
</dbReference>
<proteinExistence type="predicted"/>
<dbReference type="EMBL" id="UINC01219260">
    <property type="protein sequence ID" value="SVE46649.1"/>
    <property type="molecule type" value="Genomic_DNA"/>
</dbReference>
<protein>
    <recommendedName>
        <fullName evidence="1">Methyltransferase type 11 domain-containing protein</fullName>
    </recommendedName>
</protein>
<dbReference type="Gene3D" id="3.40.50.150">
    <property type="entry name" value="Vaccinia Virus protein VP39"/>
    <property type="match status" value="1"/>
</dbReference>
<dbReference type="CDD" id="cd02440">
    <property type="entry name" value="AdoMet_MTases"/>
    <property type="match status" value="1"/>
</dbReference>
<name>A0A383DQQ6_9ZZZZ</name>
<dbReference type="AlphaFoldDB" id="A0A383DQQ6"/>
<sequence>MGFTDSRVACVSVCNGLDWFNSLIDENNNKKGREMKLYDRYILPKLLNCTCGLKPIRYQRQKVVPLAQGDILEVGIGSGLNLPYYETSKVKKIWGLDPSEELHEMAKKIASELDLNVEFLLNGAEEIPLLNDSVDTVVITYTLCSIPQVEEAIQEIKRVIKPEGVMIFCEHGMAPDENTLKWQERINPYWKKIAGGCNINRDIPNLIESAGFSISQLETMYLPG</sequence>
<reference evidence="2" key="1">
    <citation type="submission" date="2018-05" db="EMBL/GenBank/DDBJ databases">
        <authorList>
            <person name="Lanie J.A."/>
            <person name="Ng W.-L."/>
            <person name="Kazmierczak K.M."/>
            <person name="Andrzejewski T.M."/>
            <person name="Davidsen T.M."/>
            <person name="Wayne K.J."/>
            <person name="Tettelin H."/>
            <person name="Glass J.I."/>
            <person name="Rusch D."/>
            <person name="Podicherti R."/>
            <person name="Tsui H.-C.T."/>
            <person name="Winkler M.E."/>
        </authorList>
    </citation>
    <scope>NUCLEOTIDE SEQUENCE</scope>
</reference>
<evidence type="ECO:0000313" key="2">
    <source>
        <dbReference type="EMBL" id="SVE46649.1"/>
    </source>
</evidence>
<evidence type="ECO:0000259" key="1">
    <source>
        <dbReference type="Pfam" id="PF08241"/>
    </source>
</evidence>